<name>A0ABR9E9L7_9GAMM</name>
<dbReference type="Proteomes" id="UP000615755">
    <property type="component" value="Unassembled WGS sequence"/>
</dbReference>
<dbReference type="InterPro" id="IPR050155">
    <property type="entry name" value="HAD-like_hydrolase_sf"/>
</dbReference>
<dbReference type="EMBL" id="AQGV01000012">
    <property type="protein sequence ID" value="MBE0367695.1"/>
    <property type="molecule type" value="Genomic_DNA"/>
</dbReference>
<sequence length="214" mass="23143">MKYKLIIFDWDGTLMDSIPKIVHCLKLSALQVGLPEPTTSEAAAVIGLSLDVAIAALFPEQEDYWTELVTGYQANYKASDSIQPVMFEGTAKLLSDLRDQGLLLAVATGKSRQGLNRVLDESQLCDYFITSRTADEAHSKPAPDMLKQILNEVGIDASSALMVGDSLLDMTMASNANMDAVAMSWGAADKLSLSASKALTICDSYVQLRQIICS</sequence>
<dbReference type="Gene3D" id="3.40.50.1000">
    <property type="entry name" value="HAD superfamily/HAD-like"/>
    <property type="match status" value="1"/>
</dbReference>
<accession>A0ABR9E9L7</accession>
<dbReference type="PANTHER" id="PTHR43434:SF24">
    <property type="entry name" value="HYDROLASE-RELATED"/>
    <property type="match status" value="1"/>
</dbReference>
<dbReference type="InterPro" id="IPR006439">
    <property type="entry name" value="HAD-SF_hydro_IA"/>
</dbReference>
<evidence type="ECO:0000313" key="2">
    <source>
        <dbReference type="Proteomes" id="UP000615755"/>
    </source>
</evidence>
<dbReference type="SFLD" id="SFLDS00003">
    <property type="entry name" value="Haloacid_Dehalogenase"/>
    <property type="match status" value="1"/>
</dbReference>
<dbReference type="SUPFAM" id="SSF56784">
    <property type="entry name" value="HAD-like"/>
    <property type="match status" value="1"/>
</dbReference>
<dbReference type="Gene3D" id="1.10.150.240">
    <property type="entry name" value="Putative phosphatase, domain 2"/>
    <property type="match status" value="1"/>
</dbReference>
<dbReference type="RefSeq" id="WP_192507089.1">
    <property type="nucleotide sequence ID" value="NZ_AQGV01000012.1"/>
</dbReference>
<dbReference type="NCBIfam" id="TIGR01549">
    <property type="entry name" value="HAD-SF-IA-v1"/>
    <property type="match status" value="1"/>
</dbReference>
<keyword evidence="2" id="KW-1185">Reference proteome</keyword>
<dbReference type="InterPro" id="IPR036412">
    <property type="entry name" value="HAD-like_sf"/>
</dbReference>
<dbReference type="InterPro" id="IPR023214">
    <property type="entry name" value="HAD_sf"/>
</dbReference>
<evidence type="ECO:0000313" key="1">
    <source>
        <dbReference type="EMBL" id="MBE0367695.1"/>
    </source>
</evidence>
<dbReference type="Pfam" id="PF13419">
    <property type="entry name" value="HAD_2"/>
    <property type="match status" value="1"/>
</dbReference>
<dbReference type="PANTHER" id="PTHR43434">
    <property type="entry name" value="PHOSPHOGLYCOLATE PHOSPHATASE"/>
    <property type="match status" value="1"/>
</dbReference>
<protein>
    <submittedName>
        <fullName evidence="1">Phosphoglycolate phosphatase</fullName>
    </submittedName>
</protein>
<reference evidence="1 2" key="1">
    <citation type="submission" date="2015-03" db="EMBL/GenBank/DDBJ databases">
        <title>Genome sequence of Pseudoalteromonas aurantia.</title>
        <authorList>
            <person name="Xie B.-B."/>
            <person name="Rong J.-C."/>
            <person name="Qin Q.-L."/>
            <person name="Zhang Y.-Z."/>
        </authorList>
    </citation>
    <scope>NUCLEOTIDE SEQUENCE [LARGE SCALE GENOMIC DNA]</scope>
    <source>
        <strain evidence="1 2">208</strain>
    </source>
</reference>
<comment type="caution">
    <text evidence="1">The sequence shown here is derived from an EMBL/GenBank/DDBJ whole genome shotgun (WGS) entry which is preliminary data.</text>
</comment>
<proteinExistence type="predicted"/>
<dbReference type="InterPro" id="IPR041492">
    <property type="entry name" value="HAD_2"/>
</dbReference>
<dbReference type="InterPro" id="IPR023198">
    <property type="entry name" value="PGP-like_dom2"/>
</dbReference>
<dbReference type="SFLD" id="SFLDG01129">
    <property type="entry name" value="C1.5:_HAD__Beta-PGM__Phosphata"/>
    <property type="match status" value="1"/>
</dbReference>
<dbReference type="SFLD" id="SFLDG01135">
    <property type="entry name" value="C1.5.6:_HAD__Beta-PGM__Phospha"/>
    <property type="match status" value="1"/>
</dbReference>
<organism evidence="1 2">
    <name type="scientific">Pseudoalteromonas aurantia 208</name>
    <dbReference type="NCBI Taxonomy" id="1314867"/>
    <lineage>
        <taxon>Bacteria</taxon>
        <taxon>Pseudomonadati</taxon>
        <taxon>Pseudomonadota</taxon>
        <taxon>Gammaproteobacteria</taxon>
        <taxon>Alteromonadales</taxon>
        <taxon>Pseudoalteromonadaceae</taxon>
        <taxon>Pseudoalteromonas</taxon>
    </lineage>
</organism>
<gene>
    <name evidence="1" type="primary">gph</name>
    <name evidence="1" type="ORF">PAUR_a1114</name>
</gene>